<dbReference type="Proteomes" id="UP000249218">
    <property type="component" value="Unassembled WGS sequence"/>
</dbReference>
<organism evidence="2 3">
    <name type="scientific">Helicoverpa armigera</name>
    <name type="common">Cotton bollworm</name>
    <name type="synonym">Heliothis armigera</name>
    <dbReference type="NCBI Taxonomy" id="29058"/>
    <lineage>
        <taxon>Eukaryota</taxon>
        <taxon>Metazoa</taxon>
        <taxon>Ecdysozoa</taxon>
        <taxon>Arthropoda</taxon>
        <taxon>Hexapoda</taxon>
        <taxon>Insecta</taxon>
        <taxon>Pterygota</taxon>
        <taxon>Neoptera</taxon>
        <taxon>Endopterygota</taxon>
        <taxon>Lepidoptera</taxon>
        <taxon>Glossata</taxon>
        <taxon>Ditrysia</taxon>
        <taxon>Noctuoidea</taxon>
        <taxon>Noctuidae</taxon>
        <taxon>Heliothinae</taxon>
        <taxon>Helicoverpa</taxon>
    </lineage>
</organism>
<dbReference type="EMBL" id="KZ150542">
    <property type="protein sequence ID" value="PZC70571.1"/>
    <property type="molecule type" value="Genomic_DNA"/>
</dbReference>
<evidence type="ECO:0000256" key="1">
    <source>
        <dbReference type="SAM" id="SignalP"/>
    </source>
</evidence>
<feature type="chain" id="PRO_5016039147" evidence="1">
    <location>
        <begin position="21"/>
        <end position="112"/>
    </location>
</feature>
<evidence type="ECO:0000313" key="3">
    <source>
        <dbReference type="Proteomes" id="UP000249218"/>
    </source>
</evidence>
<keyword evidence="1" id="KW-0732">Signal</keyword>
<name>A0A2W1B531_HELAM</name>
<keyword evidence="3" id="KW-1185">Reference proteome</keyword>
<reference evidence="2 3" key="1">
    <citation type="journal article" date="2017" name="BMC Biol.">
        <title>Genomic innovations, transcriptional plasticity and gene loss underlying the evolution and divergence of two highly polyphagous and invasive Helicoverpa pest species.</title>
        <authorList>
            <person name="Pearce S.L."/>
            <person name="Clarke D.F."/>
            <person name="East P.D."/>
            <person name="Elfekih S."/>
            <person name="Gordon K.H."/>
            <person name="Jermiin L.S."/>
            <person name="McGaughran A."/>
            <person name="Oakeshott J.G."/>
            <person name="Papanikolaou A."/>
            <person name="Perera O.P."/>
            <person name="Rane R.V."/>
            <person name="Richards S."/>
            <person name="Tay W.T."/>
            <person name="Walsh T.K."/>
            <person name="Anderson A."/>
            <person name="Anderson C.J."/>
            <person name="Asgari S."/>
            <person name="Board P.G."/>
            <person name="Bretschneider A."/>
            <person name="Campbell P.M."/>
            <person name="Chertemps T."/>
            <person name="Christeller J.T."/>
            <person name="Coppin C.W."/>
            <person name="Downes S.J."/>
            <person name="Duan G."/>
            <person name="Farnsworth C.A."/>
            <person name="Good R.T."/>
            <person name="Han L.B."/>
            <person name="Han Y.C."/>
            <person name="Hatje K."/>
            <person name="Horne I."/>
            <person name="Huang Y.P."/>
            <person name="Hughes D.S."/>
            <person name="Jacquin-Joly E."/>
            <person name="James W."/>
            <person name="Jhangiani S."/>
            <person name="Kollmar M."/>
            <person name="Kuwar S.S."/>
            <person name="Li S."/>
            <person name="Liu N.Y."/>
            <person name="Maibeche M.T."/>
            <person name="Miller J.R."/>
            <person name="Montagne N."/>
            <person name="Perry T."/>
            <person name="Qu J."/>
            <person name="Song S.V."/>
            <person name="Sutton G.G."/>
            <person name="Vogel H."/>
            <person name="Walenz B.P."/>
            <person name="Xu W."/>
            <person name="Zhang H.J."/>
            <person name="Zou Z."/>
            <person name="Batterham P."/>
            <person name="Edwards O.R."/>
            <person name="Feyereisen R."/>
            <person name="Gibbs R.A."/>
            <person name="Heckel D.G."/>
            <person name="McGrath A."/>
            <person name="Robin C."/>
            <person name="Scherer S.E."/>
            <person name="Worley K.C."/>
            <person name="Wu Y.D."/>
        </authorList>
    </citation>
    <scope>NUCLEOTIDE SEQUENCE [LARGE SCALE GENOMIC DNA]</scope>
    <source>
        <strain evidence="2">Harm_GR_Male_#8</strain>
        <tissue evidence="2">Whole organism</tissue>
    </source>
</reference>
<evidence type="ECO:0000313" key="2">
    <source>
        <dbReference type="EMBL" id="PZC70571.1"/>
    </source>
</evidence>
<proteinExistence type="predicted"/>
<dbReference type="OrthoDB" id="7331672at2759"/>
<sequence>MISVTSIVIISCALALGVQGQNVCSEAQYQYIPTNHPVKLLPVYMDPFVADYNVSIPPIPECVKGVSGLHAIVCDNDQPPNTTFVNWNTLIVHRTGSLAGKGVVYITAYCIE</sequence>
<accession>A0A2W1B531</accession>
<feature type="signal peptide" evidence="1">
    <location>
        <begin position="1"/>
        <end position="20"/>
    </location>
</feature>
<dbReference type="AlphaFoldDB" id="A0A2W1B531"/>
<protein>
    <submittedName>
        <fullName evidence="2">Uncharacterized protein</fullName>
    </submittedName>
</protein>
<gene>
    <name evidence="2" type="primary">HaOG215593</name>
    <name evidence="2" type="ORF">B5X24_HaOG215593</name>
</gene>